<evidence type="ECO:0000313" key="3">
    <source>
        <dbReference type="EMBL" id="TMW82420.1"/>
    </source>
</evidence>
<evidence type="ECO:0000256" key="2">
    <source>
        <dbReference type="SAM" id="SignalP"/>
    </source>
</evidence>
<feature type="compositionally biased region" description="Polar residues" evidence="1">
    <location>
        <begin position="32"/>
        <end position="43"/>
    </location>
</feature>
<sequence length="101" mass="10925">MASFAHLLLALFIGLLFLSTPTLSRKMHLKNNGENTISPSPKNSPDVKNILPHHHPHPPPPAPTPKCPEPPTSPIIWTPVPAPPPKKELTADVLARSSELS</sequence>
<dbReference type="AlphaFoldDB" id="A0A6N2AL80"/>
<gene>
    <name evidence="3" type="ORF">EJD97_005998</name>
</gene>
<protein>
    <submittedName>
        <fullName evidence="3">Uncharacterized protein</fullName>
    </submittedName>
</protein>
<dbReference type="EMBL" id="RXGB01018640">
    <property type="protein sequence ID" value="TMW82420.1"/>
    <property type="molecule type" value="Genomic_DNA"/>
</dbReference>
<feature type="chain" id="PRO_5026912383" evidence="2">
    <location>
        <begin position="25"/>
        <end position="101"/>
    </location>
</feature>
<accession>A0A6N2AL80</accession>
<feature type="region of interest" description="Disordered" evidence="1">
    <location>
        <begin position="29"/>
        <end position="86"/>
    </location>
</feature>
<evidence type="ECO:0000256" key="1">
    <source>
        <dbReference type="SAM" id="MobiDB-lite"/>
    </source>
</evidence>
<proteinExistence type="predicted"/>
<keyword evidence="2" id="KW-0732">Signal</keyword>
<feature type="compositionally biased region" description="Pro residues" evidence="1">
    <location>
        <begin position="58"/>
        <end position="73"/>
    </location>
</feature>
<reference evidence="3" key="1">
    <citation type="submission" date="2019-05" db="EMBL/GenBank/DDBJ databases">
        <title>The de novo reference genome and transcriptome assemblies of the wild tomato species Solanum chilense.</title>
        <authorList>
            <person name="Stam R."/>
            <person name="Nosenko T."/>
            <person name="Hoerger A.C."/>
            <person name="Stephan W."/>
            <person name="Seidel M.A."/>
            <person name="Kuhn J.M.M."/>
            <person name="Haberer G."/>
            <person name="Tellier A."/>
        </authorList>
    </citation>
    <scope>NUCLEOTIDE SEQUENCE</scope>
    <source>
        <tissue evidence="3">Mature leaves</tissue>
    </source>
</reference>
<comment type="caution">
    <text evidence="3">The sequence shown here is derived from an EMBL/GenBank/DDBJ whole genome shotgun (WGS) entry which is preliminary data.</text>
</comment>
<name>A0A6N2AL80_SOLCI</name>
<feature type="signal peptide" evidence="2">
    <location>
        <begin position="1"/>
        <end position="24"/>
    </location>
</feature>
<organism evidence="3">
    <name type="scientific">Solanum chilense</name>
    <name type="common">Tomato</name>
    <name type="synonym">Lycopersicon chilense</name>
    <dbReference type="NCBI Taxonomy" id="4083"/>
    <lineage>
        <taxon>Eukaryota</taxon>
        <taxon>Viridiplantae</taxon>
        <taxon>Streptophyta</taxon>
        <taxon>Embryophyta</taxon>
        <taxon>Tracheophyta</taxon>
        <taxon>Spermatophyta</taxon>
        <taxon>Magnoliopsida</taxon>
        <taxon>eudicotyledons</taxon>
        <taxon>Gunneridae</taxon>
        <taxon>Pentapetalae</taxon>
        <taxon>asterids</taxon>
        <taxon>lamiids</taxon>
        <taxon>Solanales</taxon>
        <taxon>Solanaceae</taxon>
        <taxon>Solanoideae</taxon>
        <taxon>Solaneae</taxon>
        <taxon>Solanum</taxon>
        <taxon>Solanum subgen. Lycopersicon</taxon>
    </lineage>
</organism>